<dbReference type="InterPro" id="IPR010872">
    <property type="entry name" value="MDMPI_C-term_domain"/>
</dbReference>
<gene>
    <name evidence="3" type="ORF">AB0E61_09090</name>
</gene>
<keyword evidence="4" id="KW-1185">Reference proteome</keyword>
<dbReference type="Pfam" id="PF11716">
    <property type="entry name" value="MDMPI_N"/>
    <property type="match status" value="1"/>
</dbReference>
<keyword evidence="3" id="KW-0413">Isomerase</keyword>
<dbReference type="NCBIfam" id="TIGR03083">
    <property type="entry name" value="maleylpyruvate isomerase family mycothiol-dependent enzyme"/>
    <property type="match status" value="1"/>
</dbReference>
<evidence type="ECO:0000259" key="1">
    <source>
        <dbReference type="Pfam" id="PF07398"/>
    </source>
</evidence>
<dbReference type="InterPro" id="IPR024344">
    <property type="entry name" value="MDMPI_metal-binding"/>
</dbReference>
<dbReference type="GO" id="GO:0016853">
    <property type="term" value="F:isomerase activity"/>
    <property type="evidence" value="ECO:0007669"/>
    <property type="project" value="UniProtKB-KW"/>
</dbReference>
<feature type="domain" description="MDMPI C-terminal" evidence="1">
    <location>
        <begin position="166"/>
        <end position="260"/>
    </location>
</feature>
<evidence type="ECO:0000313" key="4">
    <source>
        <dbReference type="Proteomes" id="UP001550853"/>
    </source>
</evidence>
<dbReference type="RefSeq" id="WP_030286656.1">
    <property type="nucleotide sequence ID" value="NZ_JBEZVI010000005.1"/>
</dbReference>
<dbReference type="SUPFAM" id="SSF109854">
    <property type="entry name" value="DinB/YfiT-like putative metalloenzymes"/>
    <property type="match status" value="1"/>
</dbReference>
<dbReference type="PANTHER" id="PTHR40758">
    <property type="entry name" value="CONSERVED PROTEIN"/>
    <property type="match status" value="1"/>
</dbReference>
<dbReference type="Pfam" id="PF07398">
    <property type="entry name" value="MDMPI_C"/>
    <property type="match status" value="1"/>
</dbReference>
<dbReference type="PANTHER" id="PTHR40758:SF1">
    <property type="entry name" value="CONSERVED PROTEIN"/>
    <property type="match status" value="1"/>
</dbReference>
<dbReference type="InterPro" id="IPR034660">
    <property type="entry name" value="DinB/YfiT-like"/>
</dbReference>
<dbReference type="Proteomes" id="UP001550853">
    <property type="component" value="Unassembled WGS sequence"/>
</dbReference>
<feature type="domain" description="Mycothiol-dependent maleylpyruvate isomerase metal-binding" evidence="2">
    <location>
        <begin position="15"/>
        <end position="141"/>
    </location>
</feature>
<evidence type="ECO:0000313" key="3">
    <source>
        <dbReference type="EMBL" id="MEU3710244.1"/>
    </source>
</evidence>
<dbReference type="EMBL" id="JBEZVI010000005">
    <property type="protein sequence ID" value="MEU3710244.1"/>
    <property type="molecule type" value="Genomic_DNA"/>
</dbReference>
<evidence type="ECO:0000259" key="2">
    <source>
        <dbReference type="Pfam" id="PF11716"/>
    </source>
</evidence>
<comment type="caution">
    <text evidence="3">The sequence shown here is derived from an EMBL/GenBank/DDBJ whole genome shotgun (WGS) entry which is preliminary data.</text>
</comment>
<reference evidence="3 4" key="1">
    <citation type="submission" date="2024-06" db="EMBL/GenBank/DDBJ databases">
        <title>The Natural Products Discovery Center: Release of the First 8490 Sequenced Strains for Exploring Actinobacteria Biosynthetic Diversity.</title>
        <authorList>
            <person name="Kalkreuter E."/>
            <person name="Kautsar S.A."/>
            <person name="Yang D."/>
            <person name="Bader C.D."/>
            <person name="Teijaro C.N."/>
            <person name="Fluegel L."/>
            <person name="Davis C.M."/>
            <person name="Simpson J.R."/>
            <person name="Lauterbach L."/>
            <person name="Steele A.D."/>
            <person name="Gui C."/>
            <person name="Meng S."/>
            <person name="Li G."/>
            <person name="Viehrig K."/>
            <person name="Ye F."/>
            <person name="Su P."/>
            <person name="Kiefer A.F."/>
            <person name="Nichols A."/>
            <person name="Cepeda A.J."/>
            <person name="Yan W."/>
            <person name="Fan B."/>
            <person name="Jiang Y."/>
            <person name="Adhikari A."/>
            <person name="Zheng C.-J."/>
            <person name="Schuster L."/>
            <person name="Cowan T.M."/>
            <person name="Smanski M.J."/>
            <person name="Chevrette M.G."/>
            <person name="De Carvalho L.P.S."/>
            <person name="Shen B."/>
        </authorList>
    </citation>
    <scope>NUCLEOTIDE SEQUENCE [LARGE SCALE GENOMIC DNA]</scope>
    <source>
        <strain evidence="3 4">NPDC033039</strain>
    </source>
</reference>
<sequence length="269" mass="29460">MTLQGSLSHERYCAELLAEAEAFRDTVRGADLTATVPTCPDWKLVDLIRHVGGAHRWAGRMVARRVTEALAFSDVPGVQGPEGDDPDALDSWLAEGAEQAVRALREAGPEAVVWTWTPERRAGFWSRRIAHETLVHRADAALTAGVPFEVAPEMAADCLDEWFQLGALPEVAARLAAREGIKSPFAPGRSVHLHATDALPELTAEWLLDLSGDRVVHRRAHEKATVAVRGPLTDLLLLAFQRLPADSDRVEIIGERAVLDDWLTYATFG</sequence>
<accession>A0ABV2YWY7</accession>
<name>A0ABV2YWY7_9ACTN</name>
<dbReference type="InterPro" id="IPR017517">
    <property type="entry name" value="Maleyloyr_isom"/>
</dbReference>
<protein>
    <submittedName>
        <fullName evidence="3">Maleylpyruvate isomerase family mycothiol-dependent enzyme</fullName>
    </submittedName>
</protein>
<organism evidence="3 4">
    <name type="scientific">Streptomyces catenulae</name>
    <dbReference type="NCBI Taxonomy" id="66875"/>
    <lineage>
        <taxon>Bacteria</taxon>
        <taxon>Bacillati</taxon>
        <taxon>Actinomycetota</taxon>
        <taxon>Actinomycetes</taxon>
        <taxon>Kitasatosporales</taxon>
        <taxon>Streptomycetaceae</taxon>
        <taxon>Streptomyces</taxon>
    </lineage>
</organism>
<proteinExistence type="predicted"/>